<accession>A0ABQ8Q1S4</accession>
<reference evidence="3" key="1">
    <citation type="submission" date="2022-08" db="EMBL/GenBank/DDBJ databases">
        <authorList>
            <consortium name="DOE Joint Genome Institute"/>
            <person name="Min B."/>
            <person name="Riley R."/>
            <person name="Sierra-Patev S."/>
            <person name="Naranjo-Ortiz M."/>
            <person name="Looney B."/>
            <person name="Konkel Z."/>
            <person name="Slot J.C."/>
            <person name="Sakamoto Y."/>
            <person name="Steenwyk J.L."/>
            <person name="Rokas A."/>
            <person name="Carro J."/>
            <person name="Camarero S."/>
            <person name="Ferreira P."/>
            <person name="Molpeceres G."/>
            <person name="Ruiz-Duenas F.J."/>
            <person name="Serrano A."/>
            <person name="Henrissat B."/>
            <person name="Drula E."/>
            <person name="Hughes K.W."/>
            <person name="Mata J.L."/>
            <person name="Ishikawa N.K."/>
            <person name="Vargas-Isla R."/>
            <person name="Ushijima S."/>
            <person name="Smith C.A."/>
            <person name="Ahrendt S."/>
            <person name="Andreopoulos W."/>
            <person name="He G."/>
            <person name="Labutti K."/>
            <person name="Lipzen A."/>
            <person name="Ng V."/>
            <person name="Sandor L."/>
            <person name="Barry K."/>
            <person name="Martinez A.T."/>
            <person name="Xiao Y."/>
            <person name="Gibbons J.G."/>
            <person name="Terashima K."/>
            <person name="Hibbett D.S."/>
            <person name="Grigoriev I.V."/>
        </authorList>
    </citation>
    <scope>NUCLEOTIDE SEQUENCE</scope>
    <source>
        <strain evidence="3">TFB10827</strain>
    </source>
</reference>
<feature type="signal peptide" evidence="2">
    <location>
        <begin position="1"/>
        <end position="34"/>
    </location>
</feature>
<evidence type="ECO:0000313" key="3">
    <source>
        <dbReference type="EMBL" id="KAJ3992743.1"/>
    </source>
</evidence>
<keyword evidence="4" id="KW-1185">Reference proteome</keyword>
<organism evidence="3 4">
    <name type="scientific">Lentinula boryana</name>
    <dbReference type="NCBI Taxonomy" id="40481"/>
    <lineage>
        <taxon>Eukaryota</taxon>
        <taxon>Fungi</taxon>
        <taxon>Dikarya</taxon>
        <taxon>Basidiomycota</taxon>
        <taxon>Agaricomycotina</taxon>
        <taxon>Agaricomycetes</taxon>
        <taxon>Agaricomycetidae</taxon>
        <taxon>Agaricales</taxon>
        <taxon>Marasmiineae</taxon>
        <taxon>Omphalotaceae</taxon>
        <taxon>Lentinula</taxon>
    </lineage>
</organism>
<feature type="compositionally biased region" description="Low complexity" evidence="1">
    <location>
        <begin position="72"/>
        <end position="81"/>
    </location>
</feature>
<dbReference type="Proteomes" id="UP001163828">
    <property type="component" value="Unassembled WGS sequence"/>
</dbReference>
<evidence type="ECO:0000256" key="2">
    <source>
        <dbReference type="SAM" id="SignalP"/>
    </source>
</evidence>
<feature type="chain" id="PRO_5046222285" evidence="2">
    <location>
        <begin position="35"/>
        <end position="331"/>
    </location>
</feature>
<gene>
    <name evidence="3" type="ORF">F5050DRAFT_1786789</name>
</gene>
<sequence>MSSYESRIFNLRLLTKAFCFICLLGMSLPPQTNARSLARALSLSATTATVACPVPQGTSTGGAQGTSKHKSAVSSSGSQSQPGDARLSVSGGKTKERSARGYEADMIVGLDSNFTALITAPTQAKRAVGAAHGMKLWMMVCAKDVEQFAYTKPGLWVKIGPTSFSYRGGLDLTPSKPTAESWGNQLYDNDRHGRKCVVYTDPQSNTKHEKAMIEYTVQDPNGQLKMLDLDALARDPAQVKKLAPGVQPQNLVEWWFKESTKLTATYGVPNTENKGIDALYKRADIVAGTIPTGAHWQPGMGSGFRVVVLITKEALDSLKPTQAEYLICRST</sequence>
<protein>
    <submittedName>
        <fullName evidence="3">Uncharacterized protein</fullName>
    </submittedName>
</protein>
<feature type="region of interest" description="Disordered" evidence="1">
    <location>
        <begin position="54"/>
        <end position="98"/>
    </location>
</feature>
<name>A0ABQ8Q1S4_9AGAR</name>
<comment type="caution">
    <text evidence="3">The sequence shown here is derived from an EMBL/GenBank/DDBJ whole genome shotgun (WGS) entry which is preliminary data.</text>
</comment>
<keyword evidence="2" id="KW-0732">Signal</keyword>
<evidence type="ECO:0000313" key="4">
    <source>
        <dbReference type="Proteomes" id="UP001163828"/>
    </source>
</evidence>
<evidence type="ECO:0000256" key="1">
    <source>
        <dbReference type="SAM" id="MobiDB-lite"/>
    </source>
</evidence>
<proteinExistence type="predicted"/>
<dbReference type="EMBL" id="MU790827">
    <property type="protein sequence ID" value="KAJ3992743.1"/>
    <property type="molecule type" value="Genomic_DNA"/>
</dbReference>